<evidence type="ECO:0000313" key="5">
    <source>
        <dbReference type="Proteomes" id="UP000503264"/>
    </source>
</evidence>
<dbReference type="CDD" id="cd02523">
    <property type="entry name" value="PC_cytidylyltransferase"/>
    <property type="match status" value="1"/>
</dbReference>
<evidence type="ECO:0000313" key="4">
    <source>
        <dbReference type="EMBL" id="QCD45642.1"/>
    </source>
</evidence>
<sequence>MNAIILAAGFGSRLKELTKSKHKALFEILGEPNIERTIKFLNERGISEIYVITGYLSENFSYLEQKFGVKLIKNENFHATNNLASFALALPYFGDSFVIDADVVLLKNIFQIRQNSHYYTTIRANSQKPEWIIKTQENCVVGIEISALNAPSLLGISYFNKTDADVIKRHILSLEKSAFLDPKKYYDNAVLDVISDINMGFLNVPNELVGEIDDKDDLDELNLKIKRLKCEN</sequence>
<evidence type="ECO:0000256" key="1">
    <source>
        <dbReference type="ARBA" id="ARBA00022679"/>
    </source>
</evidence>
<reference evidence="4 5" key="1">
    <citation type="submission" date="2016-07" db="EMBL/GenBank/DDBJ databases">
        <title>Comparative genomics of the Campylobacter concisus group.</title>
        <authorList>
            <person name="Miller W.G."/>
            <person name="Yee E."/>
            <person name="Chapman M.H."/>
            <person name="Huynh S."/>
            <person name="Bono J.L."/>
            <person name="On S.L.W."/>
            <person name="StLeger J."/>
            <person name="Foster G."/>
            <person name="Parker C.T."/>
        </authorList>
    </citation>
    <scope>NUCLEOTIDE SEQUENCE [LARGE SCALE GENOMIC DNA]</scope>
    <source>
        <strain evidence="4 5">CCUG 21559</strain>
    </source>
</reference>
<protein>
    <submittedName>
        <fullName evidence="4">Phosphocholine cytidylyltransferase</fullName>
        <ecNumber evidence="4">2.7.7.15</ecNumber>
    </submittedName>
</protein>
<dbReference type="Gene3D" id="3.90.550.10">
    <property type="entry name" value="Spore Coat Polysaccharide Biosynthesis Protein SpsA, Chain A"/>
    <property type="match status" value="1"/>
</dbReference>
<accession>A0A6G5QJ47</accession>
<dbReference type="RefSeq" id="WP_171994284.1">
    <property type="nucleotide sequence ID" value="NZ_CP012542.1"/>
</dbReference>
<dbReference type="InterPro" id="IPR029044">
    <property type="entry name" value="Nucleotide-diphossugar_trans"/>
</dbReference>
<dbReference type="SUPFAM" id="SSF53448">
    <property type="entry name" value="Nucleotide-diphospho-sugar transferases"/>
    <property type="match status" value="1"/>
</dbReference>
<evidence type="ECO:0000256" key="2">
    <source>
        <dbReference type="ARBA" id="ARBA00022695"/>
    </source>
</evidence>
<dbReference type="InterPro" id="IPR025877">
    <property type="entry name" value="MobA-like_NTP_Trfase"/>
</dbReference>
<gene>
    <name evidence="4" type="primary">licC</name>
    <name evidence="4" type="ORF">CMUC_1900</name>
</gene>
<dbReference type="PANTHER" id="PTHR43584">
    <property type="entry name" value="NUCLEOTIDYL TRANSFERASE"/>
    <property type="match status" value="1"/>
</dbReference>
<organism evidence="4 5">
    <name type="scientific">Campylobacter mucosalis CCUG 21559</name>
    <dbReference type="NCBI Taxonomy" id="1032067"/>
    <lineage>
        <taxon>Bacteria</taxon>
        <taxon>Pseudomonadati</taxon>
        <taxon>Campylobacterota</taxon>
        <taxon>Epsilonproteobacteria</taxon>
        <taxon>Campylobacterales</taxon>
        <taxon>Campylobacteraceae</taxon>
        <taxon>Campylobacter</taxon>
    </lineage>
</organism>
<feature type="domain" description="MobA-like NTP transferase" evidence="3">
    <location>
        <begin position="3"/>
        <end position="107"/>
    </location>
</feature>
<dbReference type="AlphaFoldDB" id="A0A6G5QJ47"/>
<keyword evidence="5" id="KW-1185">Reference proteome</keyword>
<dbReference type="EMBL" id="CP012542">
    <property type="protein sequence ID" value="QCD45642.1"/>
    <property type="molecule type" value="Genomic_DNA"/>
</dbReference>
<name>A0A6G5QJ47_9BACT</name>
<proteinExistence type="predicted"/>
<dbReference type="PANTHER" id="PTHR43584:SF5">
    <property type="entry name" value="PROTEIN LICC"/>
    <property type="match status" value="1"/>
</dbReference>
<keyword evidence="2 4" id="KW-0548">Nucleotidyltransferase</keyword>
<dbReference type="GO" id="GO:0004105">
    <property type="term" value="F:choline-phosphate cytidylyltransferase activity"/>
    <property type="evidence" value="ECO:0007669"/>
    <property type="project" value="UniProtKB-EC"/>
</dbReference>
<evidence type="ECO:0000259" key="3">
    <source>
        <dbReference type="Pfam" id="PF12804"/>
    </source>
</evidence>
<dbReference type="InterPro" id="IPR050065">
    <property type="entry name" value="GlmU-like"/>
</dbReference>
<dbReference type="Pfam" id="PF12804">
    <property type="entry name" value="NTP_transf_3"/>
    <property type="match status" value="1"/>
</dbReference>
<dbReference type="EC" id="2.7.7.15" evidence="4"/>
<dbReference type="Proteomes" id="UP000503264">
    <property type="component" value="Chromosome"/>
</dbReference>
<keyword evidence="1 4" id="KW-0808">Transferase</keyword>